<feature type="region of interest" description="Disordered" evidence="7">
    <location>
        <begin position="1"/>
        <end position="25"/>
    </location>
</feature>
<dbReference type="Proteomes" id="UP000265614">
    <property type="component" value="Unassembled WGS sequence"/>
</dbReference>
<evidence type="ECO:0000256" key="5">
    <source>
        <dbReference type="ARBA" id="ARBA00023136"/>
    </source>
</evidence>
<dbReference type="GO" id="GO:0055085">
    <property type="term" value="P:transmembrane transport"/>
    <property type="evidence" value="ECO:0007669"/>
    <property type="project" value="InterPro"/>
</dbReference>
<reference evidence="9 10" key="1">
    <citation type="submission" date="2018-09" db="EMBL/GenBank/DDBJ databases">
        <title>YIM 75000 draft genome.</title>
        <authorList>
            <person name="Tang S."/>
            <person name="Feng Y."/>
        </authorList>
    </citation>
    <scope>NUCLEOTIDE SEQUENCE [LARGE SCALE GENOMIC DNA]</scope>
    <source>
        <strain evidence="9 10">YIM 75000</strain>
    </source>
</reference>
<evidence type="ECO:0000313" key="9">
    <source>
        <dbReference type="EMBL" id="RJK96089.1"/>
    </source>
</evidence>
<feature type="transmembrane region" description="Helical" evidence="6">
    <location>
        <begin position="237"/>
        <end position="256"/>
    </location>
</feature>
<evidence type="ECO:0000256" key="2">
    <source>
        <dbReference type="ARBA" id="ARBA00022448"/>
    </source>
</evidence>
<gene>
    <name evidence="9" type="ORF">D5H78_11130</name>
</gene>
<keyword evidence="3 6" id="KW-0812">Transmembrane</keyword>
<dbReference type="OrthoDB" id="9801163at2"/>
<proteinExistence type="inferred from homology"/>
<evidence type="ECO:0000256" key="4">
    <source>
        <dbReference type="ARBA" id="ARBA00022989"/>
    </source>
</evidence>
<dbReference type="PANTHER" id="PTHR30177:SF4">
    <property type="entry name" value="OSMOPROTECTANT IMPORT PERMEASE PROTEIN OSMW"/>
    <property type="match status" value="1"/>
</dbReference>
<keyword evidence="2 6" id="KW-0813">Transport</keyword>
<dbReference type="FunFam" id="1.10.3720.10:FF:000001">
    <property type="entry name" value="Glycine betaine ABC transporter, permease"/>
    <property type="match status" value="1"/>
</dbReference>
<comment type="subcellular location">
    <subcellularLocation>
        <location evidence="6">Cell membrane</location>
        <topology evidence="6">Multi-pass membrane protein</topology>
    </subcellularLocation>
    <subcellularLocation>
        <location evidence="1">Membrane</location>
        <topology evidence="1">Multi-pass membrane protein</topology>
    </subcellularLocation>
</comment>
<accession>A0A3A3ZK55</accession>
<evidence type="ECO:0000256" key="6">
    <source>
        <dbReference type="RuleBase" id="RU363032"/>
    </source>
</evidence>
<comment type="similarity">
    <text evidence="6">Belongs to the binding-protein-dependent transport system permease family.</text>
</comment>
<feature type="compositionally biased region" description="Low complexity" evidence="7">
    <location>
        <begin position="8"/>
        <end position="18"/>
    </location>
</feature>
<evidence type="ECO:0000313" key="10">
    <source>
        <dbReference type="Proteomes" id="UP000265614"/>
    </source>
</evidence>
<evidence type="ECO:0000256" key="1">
    <source>
        <dbReference type="ARBA" id="ARBA00004141"/>
    </source>
</evidence>
<keyword evidence="10" id="KW-1185">Reference proteome</keyword>
<protein>
    <submittedName>
        <fullName evidence="9">ABC transporter permease</fullName>
    </submittedName>
</protein>
<organism evidence="9 10">
    <name type="scientific">Vallicoccus soli</name>
    <dbReference type="NCBI Taxonomy" id="2339232"/>
    <lineage>
        <taxon>Bacteria</taxon>
        <taxon>Bacillati</taxon>
        <taxon>Actinomycetota</taxon>
        <taxon>Actinomycetes</taxon>
        <taxon>Motilibacterales</taxon>
        <taxon>Vallicoccaceae</taxon>
        <taxon>Vallicoccus</taxon>
    </lineage>
</organism>
<keyword evidence="4 6" id="KW-1133">Transmembrane helix</keyword>
<dbReference type="PANTHER" id="PTHR30177">
    <property type="entry name" value="GLYCINE BETAINE/L-PROLINE TRANSPORT SYSTEM PERMEASE PROTEIN PROW"/>
    <property type="match status" value="1"/>
</dbReference>
<dbReference type="Gene3D" id="1.10.3720.10">
    <property type="entry name" value="MetI-like"/>
    <property type="match status" value="1"/>
</dbReference>
<dbReference type="CDD" id="cd06261">
    <property type="entry name" value="TM_PBP2"/>
    <property type="match status" value="1"/>
</dbReference>
<feature type="transmembrane region" description="Helical" evidence="6">
    <location>
        <begin position="110"/>
        <end position="131"/>
    </location>
</feature>
<dbReference type="GO" id="GO:0031460">
    <property type="term" value="P:glycine betaine transport"/>
    <property type="evidence" value="ECO:0007669"/>
    <property type="project" value="TreeGrafter"/>
</dbReference>
<dbReference type="SUPFAM" id="SSF161098">
    <property type="entry name" value="MetI-like"/>
    <property type="match status" value="1"/>
</dbReference>
<sequence length="268" mass="27558">MTAQAVEPLPGGAAPGRPDGAGGPQGRARRALRYAGLPVVLLLVLAAVWVWIATADLDSIEERLLEPAVLREQLARHLELVGVSTVLVVAVALPLGVLATRPAARRVAPLVVGFANAAQTVPSFGVLVLIAVALGQIGFWPSIAALVLYAFLPVLRNTMVGLTQVDPAVVESARGMGMSPLTVLRRIELPLAVPVIIAGIRTAAVINVGTATIAALVNAGGLGQTIYQGLTLGRASAQVVGAVLAGVLALLVDHVLDVTEELVRPRGL</sequence>
<name>A0A3A3ZK55_9ACTN</name>
<keyword evidence="5 6" id="KW-0472">Membrane</keyword>
<feature type="transmembrane region" description="Helical" evidence="6">
    <location>
        <begin position="34"/>
        <end position="54"/>
    </location>
</feature>
<dbReference type="InterPro" id="IPR000515">
    <property type="entry name" value="MetI-like"/>
</dbReference>
<evidence type="ECO:0000259" key="8">
    <source>
        <dbReference type="PROSITE" id="PS50928"/>
    </source>
</evidence>
<feature type="transmembrane region" description="Helical" evidence="6">
    <location>
        <begin position="137"/>
        <end position="155"/>
    </location>
</feature>
<dbReference type="PROSITE" id="PS50928">
    <property type="entry name" value="ABC_TM1"/>
    <property type="match status" value="1"/>
</dbReference>
<dbReference type="EMBL" id="QZEZ01000004">
    <property type="protein sequence ID" value="RJK96089.1"/>
    <property type="molecule type" value="Genomic_DNA"/>
</dbReference>
<evidence type="ECO:0000256" key="3">
    <source>
        <dbReference type="ARBA" id="ARBA00022692"/>
    </source>
</evidence>
<dbReference type="GO" id="GO:0005886">
    <property type="term" value="C:plasma membrane"/>
    <property type="evidence" value="ECO:0007669"/>
    <property type="project" value="UniProtKB-SubCell"/>
</dbReference>
<dbReference type="InterPro" id="IPR051204">
    <property type="entry name" value="ABC_transp_perm/SBD"/>
</dbReference>
<evidence type="ECO:0000256" key="7">
    <source>
        <dbReference type="SAM" id="MobiDB-lite"/>
    </source>
</evidence>
<dbReference type="RefSeq" id="WP_119950515.1">
    <property type="nucleotide sequence ID" value="NZ_QZEZ01000004.1"/>
</dbReference>
<dbReference type="AlphaFoldDB" id="A0A3A3ZK55"/>
<dbReference type="Pfam" id="PF00528">
    <property type="entry name" value="BPD_transp_1"/>
    <property type="match status" value="1"/>
</dbReference>
<dbReference type="InterPro" id="IPR035906">
    <property type="entry name" value="MetI-like_sf"/>
</dbReference>
<feature type="domain" description="ABC transmembrane type-1" evidence="8">
    <location>
        <begin position="74"/>
        <end position="256"/>
    </location>
</feature>
<comment type="caution">
    <text evidence="9">The sequence shown here is derived from an EMBL/GenBank/DDBJ whole genome shotgun (WGS) entry which is preliminary data.</text>
</comment>
<feature type="transmembrane region" description="Helical" evidence="6">
    <location>
        <begin position="191"/>
        <end position="217"/>
    </location>
</feature>
<feature type="transmembrane region" description="Helical" evidence="6">
    <location>
        <begin position="74"/>
        <end position="98"/>
    </location>
</feature>